<organism evidence="8 9">
    <name type="scientific">Globodera pallida</name>
    <name type="common">Potato cyst nematode worm</name>
    <name type="synonym">Heterodera pallida</name>
    <dbReference type="NCBI Taxonomy" id="36090"/>
    <lineage>
        <taxon>Eukaryota</taxon>
        <taxon>Metazoa</taxon>
        <taxon>Ecdysozoa</taxon>
        <taxon>Nematoda</taxon>
        <taxon>Chromadorea</taxon>
        <taxon>Rhabditida</taxon>
        <taxon>Tylenchina</taxon>
        <taxon>Tylenchomorpha</taxon>
        <taxon>Tylenchoidea</taxon>
        <taxon>Heteroderidae</taxon>
        <taxon>Heteroderinae</taxon>
        <taxon>Globodera</taxon>
    </lineage>
</organism>
<keyword evidence="4" id="KW-0862">Zinc</keyword>
<feature type="domain" description="AN1-type" evidence="7">
    <location>
        <begin position="93"/>
        <end position="141"/>
    </location>
</feature>
<evidence type="ECO:0000256" key="6">
    <source>
        <dbReference type="SAM" id="MobiDB-lite"/>
    </source>
</evidence>
<name>A0A183BYZ3_GLOPA</name>
<dbReference type="SMART" id="SM00154">
    <property type="entry name" value="ZnF_AN1"/>
    <property type="match status" value="2"/>
</dbReference>
<dbReference type="Pfam" id="PF25403">
    <property type="entry name" value="zf-C2H2_ZFAND2"/>
    <property type="match status" value="1"/>
</dbReference>
<dbReference type="Pfam" id="PF01428">
    <property type="entry name" value="zf-AN1"/>
    <property type="match status" value="2"/>
</dbReference>
<dbReference type="InterPro" id="IPR057357">
    <property type="entry name" value="Znf-C2H2_ZFAND2A/B"/>
</dbReference>
<feature type="compositionally biased region" description="Polar residues" evidence="6">
    <location>
        <begin position="183"/>
        <end position="197"/>
    </location>
</feature>
<dbReference type="PROSITE" id="PS51039">
    <property type="entry name" value="ZF_AN1"/>
    <property type="match status" value="2"/>
</dbReference>
<keyword evidence="3 5" id="KW-0863">Zinc-finger</keyword>
<dbReference type="InterPro" id="IPR035896">
    <property type="entry name" value="AN1-like_Znf"/>
</dbReference>
<keyword evidence="1" id="KW-0479">Metal-binding</keyword>
<accession>A0A183BYZ3</accession>
<sequence length="197" mass="22544">MAEFPEAGKHCTVPECRQLDYLPIICDACSRILCKQHRTYDAHGCTEAYKKNMQFPLCPLCQQPVSIKRGEMPDLRVNEHIERDCRSDLARKKRFAPKCGMTNCLKRELVPMMCRDCGVHFCLSHRHQPDHNCSKLTPERKFAPNKKPKGVSSKSTEQLDAIFAAQLQQEEYERSSRGAYPAPNSNRQQQNGNCTIC</sequence>
<dbReference type="GO" id="GO:0008270">
    <property type="term" value="F:zinc ion binding"/>
    <property type="evidence" value="ECO:0007669"/>
    <property type="project" value="UniProtKB-KW"/>
</dbReference>
<evidence type="ECO:0000313" key="9">
    <source>
        <dbReference type="WBParaSite" id="GPLIN_000583400"/>
    </source>
</evidence>
<dbReference type="PANTHER" id="PTHR14677:SF20">
    <property type="entry name" value="ZINC FINGER AN1-TYPE CONTAINING 2A-RELATED"/>
    <property type="match status" value="1"/>
</dbReference>
<evidence type="ECO:0000256" key="1">
    <source>
        <dbReference type="ARBA" id="ARBA00022723"/>
    </source>
</evidence>
<dbReference type="AlphaFoldDB" id="A0A183BYZ3"/>
<feature type="region of interest" description="Disordered" evidence="6">
    <location>
        <begin position="133"/>
        <end position="160"/>
    </location>
</feature>
<reference evidence="8" key="1">
    <citation type="submission" date="2013-12" db="EMBL/GenBank/DDBJ databases">
        <authorList>
            <person name="Aslett M."/>
        </authorList>
    </citation>
    <scope>NUCLEOTIDE SEQUENCE [LARGE SCALE GENOMIC DNA]</scope>
    <source>
        <strain evidence="8">Lindley</strain>
    </source>
</reference>
<evidence type="ECO:0000256" key="3">
    <source>
        <dbReference type="ARBA" id="ARBA00022771"/>
    </source>
</evidence>
<dbReference type="WBParaSite" id="GPLIN_000583400">
    <property type="protein sequence ID" value="GPLIN_000583400"/>
    <property type="gene ID" value="GPLIN_000583400"/>
</dbReference>
<dbReference type="InterPro" id="IPR000058">
    <property type="entry name" value="Znf_AN1"/>
</dbReference>
<evidence type="ECO:0000313" key="8">
    <source>
        <dbReference type="Proteomes" id="UP000050741"/>
    </source>
</evidence>
<reference evidence="8" key="2">
    <citation type="submission" date="2014-05" db="EMBL/GenBank/DDBJ databases">
        <title>The genome and life-stage specific transcriptomes of Globodera pallida elucidate key aspects of plant parasitism by a cyst nematode.</title>
        <authorList>
            <person name="Cotton J.A."/>
            <person name="Lilley C.J."/>
            <person name="Jones L.M."/>
            <person name="Kikuchi T."/>
            <person name="Reid A.J."/>
            <person name="Thorpe P."/>
            <person name="Tsai I.J."/>
            <person name="Beasley H."/>
            <person name="Blok V."/>
            <person name="Cock P.J.A."/>
            <person name="Van den Akker S.E."/>
            <person name="Holroyd N."/>
            <person name="Hunt M."/>
            <person name="Mantelin S."/>
            <person name="Naghra H."/>
            <person name="Pain A."/>
            <person name="Palomares-Rius J.E."/>
            <person name="Zarowiecki M."/>
            <person name="Berriman M."/>
            <person name="Jones J.T."/>
            <person name="Urwin P.E."/>
        </authorList>
    </citation>
    <scope>NUCLEOTIDE SEQUENCE [LARGE SCALE GENOMIC DNA]</scope>
    <source>
        <strain evidence="8">Lindley</strain>
    </source>
</reference>
<evidence type="ECO:0000256" key="5">
    <source>
        <dbReference type="PROSITE-ProRule" id="PRU00449"/>
    </source>
</evidence>
<protein>
    <submittedName>
        <fullName evidence="9">AN1-type zinc finger protein 2B</fullName>
    </submittedName>
</protein>
<dbReference type="PANTHER" id="PTHR14677">
    <property type="entry name" value="ARSENITE INDUCUBLE RNA ASSOCIATED PROTEIN AIP-1-RELATED"/>
    <property type="match status" value="1"/>
</dbReference>
<dbReference type="GO" id="GO:0005737">
    <property type="term" value="C:cytoplasm"/>
    <property type="evidence" value="ECO:0007669"/>
    <property type="project" value="TreeGrafter"/>
</dbReference>
<evidence type="ECO:0000259" key="7">
    <source>
        <dbReference type="PROSITE" id="PS51039"/>
    </source>
</evidence>
<keyword evidence="2" id="KW-0677">Repeat</keyword>
<dbReference type="Gene3D" id="4.10.1110.10">
    <property type="entry name" value="AN1-like Zinc finger"/>
    <property type="match status" value="2"/>
</dbReference>
<evidence type="ECO:0000256" key="2">
    <source>
        <dbReference type="ARBA" id="ARBA00022737"/>
    </source>
</evidence>
<feature type="compositionally biased region" description="Basic and acidic residues" evidence="6">
    <location>
        <begin position="133"/>
        <end position="142"/>
    </location>
</feature>
<proteinExistence type="predicted"/>
<keyword evidence="8" id="KW-1185">Reference proteome</keyword>
<feature type="region of interest" description="Disordered" evidence="6">
    <location>
        <begin position="172"/>
        <end position="197"/>
    </location>
</feature>
<dbReference type="SUPFAM" id="SSF118310">
    <property type="entry name" value="AN1-like Zinc finger"/>
    <property type="match status" value="2"/>
</dbReference>
<feature type="domain" description="AN1-type" evidence="7">
    <location>
        <begin position="5"/>
        <end position="53"/>
    </location>
</feature>
<evidence type="ECO:0000256" key="4">
    <source>
        <dbReference type="ARBA" id="ARBA00022833"/>
    </source>
</evidence>
<reference evidence="9" key="3">
    <citation type="submission" date="2016-06" db="UniProtKB">
        <authorList>
            <consortium name="WormBaseParasite"/>
        </authorList>
    </citation>
    <scope>IDENTIFICATION</scope>
</reference>
<dbReference type="Proteomes" id="UP000050741">
    <property type="component" value="Unassembled WGS sequence"/>
</dbReference>